<comment type="caution">
    <text evidence="4">The sequence shown here is derived from an EMBL/GenBank/DDBJ whole genome shotgun (WGS) entry which is preliminary data.</text>
</comment>
<proteinExistence type="predicted"/>
<evidence type="ECO:0000256" key="1">
    <source>
        <dbReference type="SAM" id="MobiDB-lite"/>
    </source>
</evidence>
<gene>
    <name evidence="4" type="ORF">QBC35DRAFT_393281</name>
</gene>
<dbReference type="Proteomes" id="UP001302126">
    <property type="component" value="Unassembled WGS sequence"/>
</dbReference>
<accession>A0AAN7AE06</accession>
<dbReference type="Pfam" id="PF11443">
    <property type="entry name" value="DUF2828"/>
    <property type="match status" value="1"/>
</dbReference>
<dbReference type="InterPro" id="IPR058580">
    <property type="entry name" value="DUF2828"/>
</dbReference>
<feature type="domain" description="DUF2828" evidence="2">
    <location>
        <begin position="105"/>
        <end position="521"/>
    </location>
</feature>
<reference evidence="4" key="2">
    <citation type="submission" date="2023-05" db="EMBL/GenBank/DDBJ databases">
        <authorList>
            <consortium name="Lawrence Berkeley National Laboratory"/>
            <person name="Steindorff A."/>
            <person name="Hensen N."/>
            <person name="Bonometti L."/>
            <person name="Westerberg I."/>
            <person name="Brannstrom I.O."/>
            <person name="Guillou S."/>
            <person name="Cros-Aarteil S."/>
            <person name="Calhoun S."/>
            <person name="Haridas S."/>
            <person name="Kuo A."/>
            <person name="Mondo S."/>
            <person name="Pangilinan J."/>
            <person name="Riley R."/>
            <person name="Labutti K."/>
            <person name="Andreopoulos B."/>
            <person name="Lipzen A."/>
            <person name="Chen C."/>
            <person name="Yanf M."/>
            <person name="Daum C."/>
            <person name="Ng V."/>
            <person name="Clum A."/>
            <person name="Ohm R."/>
            <person name="Martin F."/>
            <person name="Silar P."/>
            <person name="Natvig D."/>
            <person name="Lalanne C."/>
            <person name="Gautier V."/>
            <person name="Ament-Velasquez S.L."/>
            <person name="Kruys A."/>
            <person name="Hutchinson M.I."/>
            <person name="Powell A.J."/>
            <person name="Barry K."/>
            <person name="Miller A.N."/>
            <person name="Grigoriev I.V."/>
            <person name="Debuchy R."/>
            <person name="Gladieux P."/>
            <person name="Thoren M.H."/>
            <person name="Johannesson H."/>
        </authorList>
    </citation>
    <scope>NUCLEOTIDE SEQUENCE</scope>
    <source>
        <strain evidence="4">PSN309</strain>
    </source>
</reference>
<dbReference type="InterPro" id="IPR011205">
    <property type="entry name" value="UCP015417_vWA"/>
</dbReference>
<reference evidence="4" key="1">
    <citation type="journal article" date="2023" name="Mol. Phylogenet. Evol.">
        <title>Genome-scale phylogeny and comparative genomics of the fungal order Sordariales.</title>
        <authorList>
            <person name="Hensen N."/>
            <person name="Bonometti L."/>
            <person name="Westerberg I."/>
            <person name="Brannstrom I.O."/>
            <person name="Guillou S."/>
            <person name="Cros-Aarteil S."/>
            <person name="Calhoun S."/>
            <person name="Haridas S."/>
            <person name="Kuo A."/>
            <person name="Mondo S."/>
            <person name="Pangilinan J."/>
            <person name="Riley R."/>
            <person name="LaButti K."/>
            <person name="Andreopoulos B."/>
            <person name="Lipzen A."/>
            <person name="Chen C."/>
            <person name="Yan M."/>
            <person name="Daum C."/>
            <person name="Ng V."/>
            <person name="Clum A."/>
            <person name="Steindorff A."/>
            <person name="Ohm R.A."/>
            <person name="Martin F."/>
            <person name="Silar P."/>
            <person name="Natvig D.O."/>
            <person name="Lalanne C."/>
            <person name="Gautier V."/>
            <person name="Ament-Velasquez S.L."/>
            <person name="Kruys A."/>
            <person name="Hutchinson M.I."/>
            <person name="Powell A.J."/>
            <person name="Barry K."/>
            <person name="Miller A.N."/>
            <person name="Grigoriev I.V."/>
            <person name="Debuchy R."/>
            <person name="Gladieux P."/>
            <person name="Hiltunen Thoren M."/>
            <person name="Johannesson H."/>
        </authorList>
    </citation>
    <scope>NUCLEOTIDE SEQUENCE</scope>
    <source>
        <strain evidence="4">PSN309</strain>
    </source>
</reference>
<dbReference type="PANTHER" id="PTHR31373">
    <property type="entry name" value="OS06G0652100 PROTEIN"/>
    <property type="match status" value="1"/>
</dbReference>
<keyword evidence="5" id="KW-1185">Reference proteome</keyword>
<dbReference type="Pfam" id="PF25043">
    <property type="entry name" value="DUF7788"/>
    <property type="match status" value="1"/>
</dbReference>
<evidence type="ECO:0000259" key="2">
    <source>
        <dbReference type="Pfam" id="PF11443"/>
    </source>
</evidence>
<dbReference type="AlphaFoldDB" id="A0AAN7AE06"/>
<feature type="compositionally biased region" description="Basic and acidic residues" evidence="1">
    <location>
        <begin position="248"/>
        <end position="262"/>
    </location>
</feature>
<dbReference type="PANTHER" id="PTHR31373:SF27">
    <property type="entry name" value="TROVE DOMAIN-CONTAINING PROTEIN"/>
    <property type="match status" value="1"/>
</dbReference>
<organism evidence="4 5">
    <name type="scientific">Podospora australis</name>
    <dbReference type="NCBI Taxonomy" id="1536484"/>
    <lineage>
        <taxon>Eukaryota</taxon>
        <taxon>Fungi</taxon>
        <taxon>Dikarya</taxon>
        <taxon>Ascomycota</taxon>
        <taxon>Pezizomycotina</taxon>
        <taxon>Sordariomycetes</taxon>
        <taxon>Sordariomycetidae</taxon>
        <taxon>Sordariales</taxon>
        <taxon>Podosporaceae</taxon>
        <taxon>Podospora</taxon>
    </lineage>
</organism>
<evidence type="ECO:0000313" key="4">
    <source>
        <dbReference type="EMBL" id="KAK4183728.1"/>
    </source>
</evidence>
<feature type="region of interest" description="Disordered" evidence="1">
    <location>
        <begin position="232"/>
        <end position="267"/>
    </location>
</feature>
<protein>
    <submittedName>
        <fullName evidence="4">Uncharacterized protein</fullName>
    </submittedName>
</protein>
<feature type="domain" description="DUF7788" evidence="3">
    <location>
        <begin position="526"/>
        <end position="759"/>
    </location>
</feature>
<evidence type="ECO:0000313" key="5">
    <source>
        <dbReference type="Proteomes" id="UP001302126"/>
    </source>
</evidence>
<name>A0AAN7AE06_9PEZI</name>
<feature type="region of interest" description="Disordered" evidence="1">
    <location>
        <begin position="52"/>
        <end position="78"/>
    </location>
</feature>
<evidence type="ECO:0000259" key="3">
    <source>
        <dbReference type="Pfam" id="PF25043"/>
    </source>
</evidence>
<dbReference type="InterPro" id="IPR056690">
    <property type="entry name" value="DUF7788"/>
</dbReference>
<dbReference type="EMBL" id="MU864528">
    <property type="protein sequence ID" value="KAK4183728.1"/>
    <property type="molecule type" value="Genomic_DNA"/>
</dbReference>
<sequence length="770" mass="87506">MANPSPSRPKQEWFLDAKCEVHLPFNAALFGKANDFDDLILNCPNVELSRQNRSLPAADPKPIPSDNTDTTLAKDTPKPTKAIPILLNRLTRKRLFDRTERDNLERASDKLAKELDAAWKHDPLLTLKLIFRSRSIRFGEGSRHKLYRCAGWLYRHHPRTLMTNLQWLVRPVPGVESTEGPETSGDPSVKFSLENRGEDESGIADGASHGYWKDLLNILALAANDMLKVTDDPKGILNIPKPKKKSTAKPESRNKSKSAEFRAKRRKQHDRVVRNFEMVSVKAAKYKVLHLQIARLFADQLRVDIERLRSGDPEKQKRISLCAKWAPSTNRFHDRHTFVVSSIAERLYHDADEPSLAECKDKPHKRTEYLRRTRELYRKDCSLLRKHLDIVERHMSSKALNLIDYQQVPSVAMSQYSHLFAVKDGGRFEEHVTEVVSGKMQRIKDVPKLLPGQLVLPIRALKGVHLPKNERKRTYKGMPKNENKRTYKDMVTDAFNADKVIQVTDLQKKWDKLVTRMKESSILQDSMVVCDVSSQMMNTVFSDKTTALDIAMGLSLLIAYTNDTTASSGSGGSVLPFASESKMEWIDLKLKDTIDKSLEDTWCLLKNAVCEDTLALDAVFLKGILPGALKSNEARIPKRVFVFTVRSLEESVSGGGLSWTWASGHPLSVREKFANAKLDIPEVIFWNLATNLQPEDDARIASYYGVERVNGYSLDKLERYFGQALFENGKEGVEQVGRVSLGEENKRKKRKIDPHERVSNRAFEGLRIVD</sequence>